<reference evidence="2 3" key="1">
    <citation type="submission" date="2024-09" db="EMBL/GenBank/DDBJ databases">
        <authorList>
            <person name="Sun Q."/>
            <person name="Mori K."/>
        </authorList>
    </citation>
    <scope>NUCLEOTIDE SEQUENCE [LARGE SCALE GENOMIC DNA]</scope>
    <source>
        <strain evidence="2 3">JCM 11201</strain>
    </source>
</reference>
<dbReference type="EMBL" id="JBHMAF010000017">
    <property type="protein sequence ID" value="MFB9757763.1"/>
    <property type="molecule type" value="Genomic_DNA"/>
</dbReference>
<dbReference type="Proteomes" id="UP001589609">
    <property type="component" value="Unassembled WGS sequence"/>
</dbReference>
<evidence type="ECO:0000313" key="2">
    <source>
        <dbReference type="EMBL" id="MFB9757763.1"/>
    </source>
</evidence>
<dbReference type="Pfam" id="PF06276">
    <property type="entry name" value="FhuF"/>
    <property type="match status" value="1"/>
</dbReference>
<comment type="caution">
    <text evidence="2">The sequence shown here is derived from an EMBL/GenBank/DDBJ whole genome shotgun (WGS) entry which is preliminary data.</text>
</comment>
<sequence length="305" mass="35213">MAKQEILGIQYKGNHVSAFAQKQISPIGEFSLIFQLTMIIIVGRMEENMNGREGVIMEELWNKYRIRTMEAASVHLGGKQLIDGKGLEASLQTIQSMFRTPDIKTAASLFIKRYNVYIAVLEAMSCRNAETRLSLSQMSFSCSATYIFTYAPMLFTKRSKQSRDAWREQLLQELFQEHLSVMIASLERETGFSASVMWSHIAYYIHVMYERWIREETDPLIQERIIADFAYLQKLPAKWFGARDQNPLCVSFSCMKHPIEDKPVLVRKTCCLNYKTETSKGPCYTCPRLSEQERLEKIHALSKKA</sequence>
<organism evidence="2 3">
    <name type="scientific">Ectobacillus funiculus</name>
    <dbReference type="NCBI Taxonomy" id="137993"/>
    <lineage>
        <taxon>Bacteria</taxon>
        <taxon>Bacillati</taxon>
        <taxon>Bacillota</taxon>
        <taxon>Bacilli</taxon>
        <taxon>Bacillales</taxon>
        <taxon>Bacillaceae</taxon>
        <taxon>Ectobacillus</taxon>
    </lineage>
</organism>
<gene>
    <name evidence="2" type="ORF">ACFFMS_04295</name>
</gene>
<evidence type="ECO:0000313" key="3">
    <source>
        <dbReference type="Proteomes" id="UP001589609"/>
    </source>
</evidence>
<proteinExistence type="predicted"/>
<protein>
    <submittedName>
        <fullName evidence="2">IucA/IucC family C-terminal-domain containing protein</fullName>
    </submittedName>
</protein>
<feature type="domain" description="Aerobactin siderophore biosynthesis IucA/IucC-like C-terminal" evidence="1">
    <location>
        <begin position="162"/>
        <end position="221"/>
    </location>
</feature>
<keyword evidence="3" id="KW-1185">Reference proteome</keyword>
<name>A0ABV5WBW4_9BACI</name>
<dbReference type="InterPro" id="IPR022770">
    <property type="entry name" value="IucA/IucC-like_C"/>
</dbReference>
<accession>A0ABV5WBW4</accession>
<evidence type="ECO:0000259" key="1">
    <source>
        <dbReference type="Pfam" id="PF06276"/>
    </source>
</evidence>